<protein>
    <submittedName>
        <fullName evidence="2">Uncharacterized protein</fullName>
    </submittedName>
</protein>
<evidence type="ECO:0000256" key="1">
    <source>
        <dbReference type="SAM" id="MobiDB-lite"/>
    </source>
</evidence>
<organism evidence="2 3">
    <name type="scientific">Cudoniella acicularis</name>
    <dbReference type="NCBI Taxonomy" id="354080"/>
    <lineage>
        <taxon>Eukaryota</taxon>
        <taxon>Fungi</taxon>
        <taxon>Dikarya</taxon>
        <taxon>Ascomycota</taxon>
        <taxon>Pezizomycotina</taxon>
        <taxon>Leotiomycetes</taxon>
        <taxon>Helotiales</taxon>
        <taxon>Tricladiaceae</taxon>
        <taxon>Cudoniella</taxon>
    </lineage>
</organism>
<comment type="caution">
    <text evidence="2">The sequence shown here is derived from an EMBL/GenBank/DDBJ whole genome shotgun (WGS) entry which is preliminary data.</text>
</comment>
<dbReference type="Proteomes" id="UP000566819">
    <property type="component" value="Unassembled WGS sequence"/>
</dbReference>
<proteinExistence type="predicted"/>
<feature type="compositionally biased region" description="Polar residues" evidence="1">
    <location>
        <begin position="49"/>
        <end position="60"/>
    </location>
</feature>
<feature type="region of interest" description="Disordered" evidence="1">
    <location>
        <begin position="38"/>
        <end position="60"/>
    </location>
</feature>
<sequence>MRGRTARPGPQALLEAMVLTQIVLKFVPATSHVRIMSVPTSRDQDTRINESANSPTATSGTRQFLQMAAAELKMGLLQPGNGRAVCQRAQQGALRKKHSPAGEMDLI</sequence>
<gene>
    <name evidence="2" type="ORF">G7Y89_g9376</name>
</gene>
<evidence type="ECO:0000313" key="3">
    <source>
        <dbReference type="Proteomes" id="UP000566819"/>
    </source>
</evidence>
<evidence type="ECO:0000313" key="2">
    <source>
        <dbReference type="EMBL" id="KAF4628781.1"/>
    </source>
</evidence>
<name>A0A8H4W039_9HELO</name>
<keyword evidence="3" id="KW-1185">Reference proteome</keyword>
<dbReference type="AlphaFoldDB" id="A0A8H4W039"/>
<reference evidence="2 3" key="1">
    <citation type="submission" date="2020-03" db="EMBL/GenBank/DDBJ databases">
        <title>Draft Genome Sequence of Cudoniella acicularis.</title>
        <authorList>
            <person name="Buettner E."/>
            <person name="Kellner H."/>
        </authorList>
    </citation>
    <scope>NUCLEOTIDE SEQUENCE [LARGE SCALE GENOMIC DNA]</scope>
    <source>
        <strain evidence="2 3">DSM 108380</strain>
    </source>
</reference>
<accession>A0A8H4W039</accession>
<dbReference type="EMBL" id="JAAMPI010000763">
    <property type="protein sequence ID" value="KAF4628781.1"/>
    <property type="molecule type" value="Genomic_DNA"/>
</dbReference>